<evidence type="ECO:0000313" key="1">
    <source>
        <dbReference type="EMBL" id="GFY05767.1"/>
    </source>
</evidence>
<dbReference type="AlphaFoldDB" id="A0A8X6V5N8"/>
<proteinExistence type="predicted"/>
<gene>
    <name evidence="1" type="ORF">TNCV_4404341</name>
</gene>
<keyword evidence="2" id="KW-1185">Reference proteome</keyword>
<dbReference type="Proteomes" id="UP000887159">
    <property type="component" value="Unassembled WGS sequence"/>
</dbReference>
<name>A0A8X6V5N8_TRICX</name>
<evidence type="ECO:0000313" key="2">
    <source>
        <dbReference type="Proteomes" id="UP000887159"/>
    </source>
</evidence>
<dbReference type="EMBL" id="BMAU01021255">
    <property type="protein sequence ID" value="GFY05767.1"/>
    <property type="molecule type" value="Genomic_DNA"/>
</dbReference>
<protein>
    <submittedName>
        <fullName evidence="1">Uncharacterized protein</fullName>
    </submittedName>
</protein>
<organism evidence="1 2">
    <name type="scientific">Trichonephila clavipes</name>
    <name type="common">Golden silk orbweaver</name>
    <name type="synonym">Nephila clavipes</name>
    <dbReference type="NCBI Taxonomy" id="2585209"/>
    <lineage>
        <taxon>Eukaryota</taxon>
        <taxon>Metazoa</taxon>
        <taxon>Ecdysozoa</taxon>
        <taxon>Arthropoda</taxon>
        <taxon>Chelicerata</taxon>
        <taxon>Arachnida</taxon>
        <taxon>Araneae</taxon>
        <taxon>Araneomorphae</taxon>
        <taxon>Entelegynae</taxon>
        <taxon>Araneoidea</taxon>
        <taxon>Nephilidae</taxon>
        <taxon>Trichonephila</taxon>
    </lineage>
</organism>
<reference evidence="1" key="1">
    <citation type="submission" date="2020-08" db="EMBL/GenBank/DDBJ databases">
        <title>Multicomponent nature underlies the extraordinary mechanical properties of spider dragline silk.</title>
        <authorList>
            <person name="Kono N."/>
            <person name="Nakamura H."/>
            <person name="Mori M."/>
            <person name="Yoshida Y."/>
            <person name="Ohtoshi R."/>
            <person name="Malay A.D."/>
            <person name="Moran D.A.P."/>
            <person name="Tomita M."/>
            <person name="Numata K."/>
            <person name="Arakawa K."/>
        </authorList>
    </citation>
    <scope>NUCLEOTIDE SEQUENCE</scope>
</reference>
<accession>A0A8X6V5N8</accession>
<sequence length="144" mass="16012">MNCDRCTQMEVSRFLSGHLRSLAFQGGHKTYPTCPKCNIEQASPTHILICLVGAVVTLKQLVETLGGRGSLVVKVTNSWTACWFEPITAQDPPCRGDRCMLNLLRLKRPPVGVVWKLGESVPNQVSSLTMVENYEVRRQKPLSS</sequence>
<comment type="caution">
    <text evidence="1">The sequence shown here is derived from an EMBL/GenBank/DDBJ whole genome shotgun (WGS) entry which is preliminary data.</text>
</comment>